<dbReference type="Gramene" id="Kaladp0278s0037.4.v1.1">
    <property type="protein sequence ID" value="Kaladp0278s0037.4.v1.1"/>
    <property type="gene ID" value="Kaladp0278s0037.v1.1"/>
</dbReference>
<evidence type="ECO:0000313" key="3">
    <source>
        <dbReference type="Proteomes" id="UP000594263"/>
    </source>
</evidence>
<keyword evidence="3" id="KW-1185">Reference proteome</keyword>
<dbReference type="CDD" id="cd23375">
    <property type="entry name" value="beta-trefoil_STI_VvMLP-like"/>
    <property type="match status" value="1"/>
</dbReference>
<name>A0A7N0VAR7_KALFE</name>
<dbReference type="SUPFAM" id="SSF50386">
    <property type="entry name" value="STI-like"/>
    <property type="match status" value="1"/>
</dbReference>
<dbReference type="InterPro" id="IPR002160">
    <property type="entry name" value="Prot_inh_Kunz-lg"/>
</dbReference>
<sequence length="215" mass="23621">MNVFFLLSLCLLVCVARAASPAPVLDVDGNKVRAGVKYYILPLVRGRGGGLTLGPRTNNTCPLNVLQEQNESQVEDNKGSCRRKERVWFVSNGLPLTFSPVDKKGIVRESTDMNIKFSAQSICADSTVWKLGSYDEATGKYFITAGGVEGNPGRSTTGNWFKIDKSGEYYKLVFCPGVCNFCKVICKDIGIHIEGGKRFLALTDTSPFLVFFKRA</sequence>
<dbReference type="Gramene" id="Kaladp0278s0037.1.v1.1">
    <property type="protein sequence ID" value="Kaladp0278s0037.1.v1.1"/>
    <property type="gene ID" value="Kaladp0278s0037.v1.1"/>
</dbReference>
<dbReference type="GO" id="GO:0004866">
    <property type="term" value="F:endopeptidase inhibitor activity"/>
    <property type="evidence" value="ECO:0007669"/>
    <property type="project" value="InterPro"/>
</dbReference>
<feature type="chain" id="PRO_5036207933" evidence="1">
    <location>
        <begin position="19"/>
        <end position="215"/>
    </location>
</feature>
<dbReference type="Proteomes" id="UP000594263">
    <property type="component" value="Unplaced"/>
</dbReference>
<dbReference type="OMA" id="QTTEWHV"/>
<evidence type="ECO:0000313" key="2">
    <source>
        <dbReference type="EnsemblPlants" id="Kaladp0278s0037.1.v1.1"/>
    </source>
</evidence>
<dbReference type="PANTHER" id="PTHR33107">
    <property type="entry name" value="KUNITZ TRYPSIN INHIBITOR 2"/>
    <property type="match status" value="1"/>
</dbReference>
<dbReference type="Gene3D" id="2.80.10.50">
    <property type="match status" value="1"/>
</dbReference>
<protein>
    <submittedName>
        <fullName evidence="2">Uncharacterized protein</fullName>
    </submittedName>
</protein>
<keyword evidence="1" id="KW-0732">Signal</keyword>
<dbReference type="PROSITE" id="PS00283">
    <property type="entry name" value="SOYBEAN_KUNITZ"/>
    <property type="match status" value="1"/>
</dbReference>
<proteinExistence type="predicted"/>
<dbReference type="InterPro" id="IPR011065">
    <property type="entry name" value="Kunitz_inhibitor_STI-like_sf"/>
</dbReference>
<evidence type="ECO:0000256" key="1">
    <source>
        <dbReference type="SAM" id="SignalP"/>
    </source>
</evidence>
<dbReference type="EnsemblPlants" id="Kaladp0278s0037.4.v1.1">
    <property type="protein sequence ID" value="Kaladp0278s0037.4.v1.1"/>
    <property type="gene ID" value="Kaladp0278s0037.v1.1"/>
</dbReference>
<dbReference type="EnsemblPlants" id="Kaladp0278s0037.1.v1.1">
    <property type="protein sequence ID" value="Kaladp0278s0037.1.v1.1"/>
    <property type="gene ID" value="Kaladp0278s0037.v1.1"/>
</dbReference>
<organism evidence="2 3">
    <name type="scientific">Kalanchoe fedtschenkoi</name>
    <name type="common">Lavender scallops</name>
    <name type="synonym">South American air plant</name>
    <dbReference type="NCBI Taxonomy" id="63787"/>
    <lineage>
        <taxon>Eukaryota</taxon>
        <taxon>Viridiplantae</taxon>
        <taxon>Streptophyta</taxon>
        <taxon>Embryophyta</taxon>
        <taxon>Tracheophyta</taxon>
        <taxon>Spermatophyta</taxon>
        <taxon>Magnoliopsida</taxon>
        <taxon>eudicotyledons</taxon>
        <taxon>Gunneridae</taxon>
        <taxon>Pentapetalae</taxon>
        <taxon>Saxifragales</taxon>
        <taxon>Crassulaceae</taxon>
        <taxon>Kalanchoe</taxon>
    </lineage>
</organism>
<dbReference type="SMART" id="SM00452">
    <property type="entry name" value="STI"/>
    <property type="match status" value="1"/>
</dbReference>
<dbReference type="AlphaFoldDB" id="A0A7N0VAR7"/>
<feature type="signal peptide" evidence="1">
    <location>
        <begin position="1"/>
        <end position="18"/>
    </location>
</feature>
<dbReference type="PANTHER" id="PTHR33107:SF5">
    <property type="entry name" value="KUNITZ TRYPSIN INHIBITOR 5"/>
    <property type="match status" value="1"/>
</dbReference>
<reference evidence="2" key="1">
    <citation type="submission" date="2021-01" db="UniProtKB">
        <authorList>
            <consortium name="EnsemblPlants"/>
        </authorList>
    </citation>
    <scope>IDENTIFICATION</scope>
</reference>
<dbReference type="PRINTS" id="PR00291">
    <property type="entry name" value="KUNITZINHBTR"/>
</dbReference>
<dbReference type="Pfam" id="PF00197">
    <property type="entry name" value="Kunitz_legume"/>
    <property type="match status" value="1"/>
</dbReference>
<accession>A0A7N0VAR7</accession>